<reference evidence="3" key="1">
    <citation type="journal article" date="2019" name="Int. J. Syst. Evol. Microbiol.">
        <title>The Global Catalogue of Microorganisms (GCM) 10K type strain sequencing project: providing services to taxonomists for standard genome sequencing and annotation.</title>
        <authorList>
            <consortium name="The Broad Institute Genomics Platform"/>
            <consortium name="The Broad Institute Genome Sequencing Center for Infectious Disease"/>
            <person name="Wu L."/>
            <person name="Ma J."/>
        </authorList>
    </citation>
    <scope>NUCLEOTIDE SEQUENCE [LARGE SCALE GENOMIC DNA]</scope>
    <source>
        <strain evidence="3">CGMCC 1.12470</strain>
    </source>
</reference>
<comment type="caution">
    <text evidence="2">The sequence shown here is derived from an EMBL/GenBank/DDBJ whole genome shotgun (WGS) entry which is preliminary data.</text>
</comment>
<evidence type="ECO:0000313" key="3">
    <source>
        <dbReference type="Proteomes" id="UP001597261"/>
    </source>
</evidence>
<dbReference type="RefSeq" id="WP_381078946.1">
    <property type="nucleotide sequence ID" value="NZ_JBHUDX010000012.1"/>
</dbReference>
<feature type="region of interest" description="Disordered" evidence="1">
    <location>
        <begin position="119"/>
        <end position="181"/>
    </location>
</feature>
<sequence>MENPARTHPVPLDDRIGQRVAHILGKTVVPMFNALIQSSGEHRREPTSLREDIQNVERRPCWHHQRLSALEGEAPTNEVSASIRDMTWQACQRHVADPLERGGCTKVVVRQAQGDRGIDITAVRPTDARWPSSARSAPAGSACRAPTGRSSPAPHAPSIRRTSPSSSPPATSPTMRGRSPV</sequence>
<gene>
    <name evidence="2" type="ORF">ACFSL4_05070</name>
</gene>
<name>A0ABW4ILQ5_9ACTN</name>
<proteinExistence type="predicted"/>
<dbReference type="EMBL" id="JBHUDX010000012">
    <property type="protein sequence ID" value="MFD1657609.1"/>
    <property type="molecule type" value="Genomic_DNA"/>
</dbReference>
<organism evidence="2 3">
    <name type="scientific">Streptomyces caeni</name>
    <dbReference type="NCBI Taxonomy" id="2307231"/>
    <lineage>
        <taxon>Bacteria</taxon>
        <taxon>Bacillati</taxon>
        <taxon>Actinomycetota</taxon>
        <taxon>Actinomycetes</taxon>
        <taxon>Kitasatosporales</taxon>
        <taxon>Streptomycetaceae</taxon>
        <taxon>Streptomyces</taxon>
    </lineage>
</organism>
<protein>
    <submittedName>
        <fullName evidence="2">Uncharacterized protein</fullName>
    </submittedName>
</protein>
<feature type="compositionally biased region" description="Low complexity" evidence="1">
    <location>
        <begin position="128"/>
        <end position="146"/>
    </location>
</feature>
<evidence type="ECO:0000256" key="1">
    <source>
        <dbReference type="SAM" id="MobiDB-lite"/>
    </source>
</evidence>
<keyword evidence="3" id="KW-1185">Reference proteome</keyword>
<feature type="compositionally biased region" description="Low complexity" evidence="1">
    <location>
        <begin position="156"/>
        <end position="165"/>
    </location>
</feature>
<accession>A0ABW4ILQ5</accession>
<dbReference type="Proteomes" id="UP001597261">
    <property type="component" value="Unassembled WGS sequence"/>
</dbReference>
<evidence type="ECO:0000313" key="2">
    <source>
        <dbReference type="EMBL" id="MFD1657609.1"/>
    </source>
</evidence>